<keyword evidence="4" id="KW-0539">Nucleus</keyword>
<dbReference type="InterPro" id="IPR036864">
    <property type="entry name" value="Zn2-C6_fun-type_DNA-bd_sf"/>
</dbReference>
<keyword evidence="1" id="KW-0479">Metal-binding</keyword>
<dbReference type="PROSITE" id="PS00463">
    <property type="entry name" value="ZN2_CY6_FUNGAL_1"/>
    <property type="match status" value="1"/>
</dbReference>
<comment type="caution">
    <text evidence="7">The sequence shown here is derived from an EMBL/GenBank/DDBJ whole genome shotgun (WGS) entry which is preliminary data.</text>
</comment>
<dbReference type="Gene3D" id="4.10.240.10">
    <property type="entry name" value="Zn(2)-C6 fungal-type DNA-binding domain"/>
    <property type="match status" value="1"/>
</dbReference>
<dbReference type="CDD" id="cd00067">
    <property type="entry name" value="GAL4"/>
    <property type="match status" value="1"/>
</dbReference>
<gene>
    <name evidence="7" type="ORF">FHETE_2597</name>
</gene>
<evidence type="ECO:0000313" key="8">
    <source>
        <dbReference type="Proteomes" id="UP000567885"/>
    </source>
</evidence>
<evidence type="ECO:0000256" key="1">
    <source>
        <dbReference type="ARBA" id="ARBA00022723"/>
    </source>
</evidence>
<keyword evidence="3" id="KW-0804">Transcription</keyword>
<dbReference type="SMART" id="SM00066">
    <property type="entry name" value="GAL4"/>
    <property type="match status" value="1"/>
</dbReference>
<evidence type="ECO:0000256" key="3">
    <source>
        <dbReference type="ARBA" id="ARBA00023163"/>
    </source>
</evidence>
<dbReference type="OrthoDB" id="47007at2759"/>
<evidence type="ECO:0000259" key="6">
    <source>
        <dbReference type="PROSITE" id="PS50048"/>
    </source>
</evidence>
<keyword evidence="8" id="KW-1185">Reference proteome</keyword>
<dbReference type="InterPro" id="IPR051127">
    <property type="entry name" value="Fungal_SecMet_Regulators"/>
</dbReference>
<protein>
    <submittedName>
        <fullName evidence="7">NirA-like nitrate assimilation regulatory protein</fullName>
    </submittedName>
</protein>
<feature type="compositionally biased region" description="Polar residues" evidence="5">
    <location>
        <begin position="72"/>
        <end position="89"/>
    </location>
</feature>
<feature type="region of interest" description="Disordered" evidence="5">
    <location>
        <begin position="57"/>
        <end position="124"/>
    </location>
</feature>
<dbReference type="GO" id="GO:0000978">
    <property type="term" value="F:RNA polymerase II cis-regulatory region sequence-specific DNA binding"/>
    <property type="evidence" value="ECO:0007669"/>
    <property type="project" value="TreeGrafter"/>
</dbReference>
<dbReference type="PROSITE" id="PS50048">
    <property type="entry name" value="ZN2_CY6_FUNGAL_2"/>
    <property type="match status" value="1"/>
</dbReference>
<dbReference type="AlphaFoldDB" id="A0A8H5TTG5"/>
<sequence length="666" mass="72966">MPRPIVPAHQRQRAAEACNLCRETKKRCSGSAPCTQCVRRGLEQQCFITYAPRGSRTRARAATSLQAAARSNTTGRTSMSSQQSVPSNLDTDEGYRPLSPSHSQQDDEKEAQTDGSSTNPPRMLLNSRGERVYIGGAASISFLQIVRNLVSQQIGPSAFSHNEKSDTMLEIESPSATTHDEPSILRLDHEQKKRYIRSYHVVTEALIHVFETSELEELLGSDQDTEYLTPTILSPMKQASIDLVIAIGAQCESLSSARTVGQAYFRRARTQAFVGFLEDPDLDMVRTFLLMAFFMLGECRRNAAFMYLGVAAKAALALGLHSRESYAAKPDLGDQSKLRVWMSVCILDKLVNSLLGRPSASAQIRSDSSSKLDDVAQPGDRITECLVAANKVSSIINDITDTLYDQKKVTTPIVEQFLQDIERWKRDLPASVRIPAGDTTLGTQQGSIAKVHVSCLYYLAVMLVSRPFLVSTLTAKPLGKGAHSQLAAACLDAAMYLSQTCVEALNAGLLQGNMCIMKALVFASGLVLGLEIFAKYPVESDINNAFQGAKEVLKHLSTQSPQAAHYLDILTTLSGAIDKRRSTEASTGRSRYVSKLFSLDAPTESAGPQAGQGMLDTMFPFTDGQSGEMMDDTMQDWVFQQPEGGDFSLDWESLNVSLWDTYPFLS</sequence>
<dbReference type="PANTHER" id="PTHR47424">
    <property type="entry name" value="REGULATORY PROTEIN GAL4"/>
    <property type="match status" value="1"/>
</dbReference>
<dbReference type="PANTHER" id="PTHR47424:SF9">
    <property type="entry name" value="TAH-2"/>
    <property type="match status" value="1"/>
</dbReference>
<dbReference type="GO" id="GO:0008270">
    <property type="term" value="F:zinc ion binding"/>
    <property type="evidence" value="ECO:0007669"/>
    <property type="project" value="InterPro"/>
</dbReference>
<dbReference type="Proteomes" id="UP000567885">
    <property type="component" value="Unassembled WGS sequence"/>
</dbReference>
<dbReference type="GO" id="GO:0000435">
    <property type="term" value="P:positive regulation of transcription from RNA polymerase II promoter by galactose"/>
    <property type="evidence" value="ECO:0007669"/>
    <property type="project" value="TreeGrafter"/>
</dbReference>
<evidence type="ECO:0000256" key="5">
    <source>
        <dbReference type="SAM" id="MobiDB-lite"/>
    </source>
</evidence>
<feature type="domain" description="Zn(2)-C6 fungal-type" evidence="6">
    <location>
        <begin position="17"/>
        <end position="48"/>
    </location>
</feature>
<evidence type="ECO:0000256" key="4">
    <source>
        <dbReference type="ARBA" id="ARBA00023242"/>
    </source>
</evidence>
<dbReference type="InterPro" id="IPR001138">
    <property type="entry name" value="Zn2Cys6_DnaBD"/>
</dbReference>
<dbReference type="GO" id="GO:0000981">
    <property type="term" value="F:DNA-binding transcription factor activity, RNA polymerase II-specific"/>
    <property type="evidence" value="ECO:0007669"/>
    <property type="project" value="InterPro"/>
</dbReference>
<feature type="compositionally biased region" description="Low complexity" evidence="5">
    <location>
        <begin position="60"/>
        <end position="71"/>
    </location>
</feature>
<proteinExistence type="predicted"/>
<reference evidence="7 8" key="1">
    <citation type="submission" date="2020-05" db="EMBL/GenBank/DDBJ databases">
        <title>Identification and distribution of gene clusters putatively required for synthesis of sphingolipid metabolism inhibitors in phylogenetically diverse species of the filamentous fungus Fusarium.</title>
        <authorList>
            <person name="Kim H.-S."/>
            <person name="Busman M."/>
            <person name="Brown D.W."/>
            <person name="Divon H."/>
            <person name="Uhlig S."/>
            <person name="Proctor R.H."/>
        </authorList>
    </citation>
    <scope>NUCLEOTIDE SEQUENCE [LARGE SCALE GENOMIC DNA]</scope>
    <source>
        <strain evidence="7 8">NRRL 20693</strain>
    </source>
</reference>
<dbReference type="SMART" id="SM00906">
    <property type="entry name" value="Fungal_trans"/>
    <property type="match status" value="1"/>
</dbReference>
<accession>A0A8H5TTG5</accession>
<dbReference type="Pfam" id="PF00172">
    <property type="entry name" value="Zn_clus"/>
    <property type="match status" value="1"/>
</dbReference>
<dbReference type="EMBL" id="JAAGWQ010000043">
    <property type="protein sequence ID" value="KAF5675178.1"/>
    <property type="molecule type" value="Genomic_DNA"/>
</dbReference>
<dbReference type="GO" id="GO:0005634">
    <property type="term" value="C:nucleus"/>
    <property type="evidence" value="ECO:0007669"/>
    <property type="project" value="TreeGrafter"/>
</dbReference>
<organism evidence="7 8">
    <name type="scientific">Fusarium heterosporum</name>
    <dbReference type="NCBI Taxonomy" id="42747"/>
    <lineage>
        <taxon>Eukaryota</taxon>
        <taxon>Fungi</taxon>
        <taxon>Dikarya</taxon>
        <taxon>Ascomycota</taxon>
        <taxon>Pezizomycotina</taxon>
        <taxon>Sordariomycetes</taxon>
        <taxon>Hypocreomycetidae</taxon>
        <taxon>Hypocreales</taxon>
        <taxon>Nectriaceae</taxon>
        <taxon>Fusarium</taxon>
        <taxon>Fusarium heterosporum species complex</taxon>
    </lineage>
</organism>
<dbReference type="SUPFAM" id="SSF57701">
    <property type="entry name" value="Zn2/Cys6 DNA-binding domain"/>
    <property type="match status" value="1"/>
</dbReference>
<name>A0A8H5TTG5_FUSHE</name>
<dbReference type="InterPro" id="IPR007219">
    <property type="entry name" value="XnlR_reg_dom"/>
</dbReference>
<dbReference type="Pfam" id="PF04082">
    <property type="entry name" value="Fungal_trans"/>
    <property type="match status" value="1"/>
</dbReference>
<evidence type="ECO:0000256" key="2">
    <source>
        <dbReference type="ARBA" id="ARBA00023015"/>
    </source>
</evidence>
<dbReference type="GO" id="GO:0006351">
    <property type="term" value="P:DNA-templated transcription"/>
    <property type="evidence" value="ECO:0007669"/>
    <property type="project" value="InterPro"/>
</dbReference>
<dbReference type="CDD" id="cd12148">
    <property type="entry name" value="fungal_TF_MHR"/>
    <property type="match status" value="1"/>
</dbReference>
<keyword evidence="2" id="KW-0805">Transcription regulation</keyword>
<evidence type="ECO:0000313" key="7">
    <source>
        <dbReference type="EMBL" id="KAF5675178.1"/>
    </source>
</evidence>